<dbReference type="Pfam" id="PF13561">
    <property type="entry name" value="adh_short_C2"/>
    <property type="match status" value="1"/>
</dbReference>
<dbReference type="GO" id="GO:0016491">
    <property type="term" value="F:oxidoreductase activity"/>
    <property type="evidence" value="ECO:0007669"/>
    <property type="project" value="UniProtKB-KW"/>
</dbReference>
<dbReference type="InterPro" id="IPR051122">
    <property type="entry name" value="SDR_DHRS6-like"/>
</dbReference>
<dbReference type="SUPFAM" id="SSF51735">
    <property type="entry name" value="NAD(P)-binding Rossmann-fold domains"/>
    <property type="match status" value="1"/>
</dbReference>
<protein>
    <submittedName>
        <fullName evidence="3">NAD(P)-dependent dehydrogenase (Short-subunit alcohol dehydrogenase family)</fullName>
    </submittedName>
</protein>
<name>A0A7W4W725_9GAMM</name>
<dbReference type="Pfam" id="PF00106">
    <property type="entry name" value="adh_short"/>
    <property type="match status" value="1"/>
</dbReference>
<dbReference type="PANTHER" id="PTHR43477">
    <property type="entry name" value="DIHYDROANTICAPSIN 7-DEHYDROGENASE"/>
    <property type="match status" value="1"/>
</dbReference>
<dbReference type="PANTHER" id="PTHR43477:SF1">
    <property type="entry name" value="DIHYDROANTICAPSIN 7-DEHYDROGENASE"/>
    <property type="match status" value="1"/>
</dbReference>
<dbReference type="InterPro" id="IPR036291">
    <property type="entry name" value="NAD(P)-bd_dom_sf"/>
</dbReference>
<keyword evidence="4" id="KW-1185">Reference proteome</keyword>
<organism evidence="3 4">
    <name type="scientific">Litorivivens lipolytica</name>
    <dbReference type="NCBI Taxonomy" id="1524264"/>
    <lineage>
        <taxon>Bacteria</taxon>
        <taxon>Pseudomonadati</taxon>
        <taxon>Pseudomonadota</taxon>
        <taxon>Gammaproteobacteria</taxon>
        <taxon>Litorivivens</taxon>
    </lineage>
</organism>
<dbReference type="PRINTS" id="PR00081">
    <property type="entry name" value="GDHRDH"/>
</dbReference>
<evidence type="ECO:0000256" key="1">
    <source>
        <dbReference type="ARBA" id="ARBA00006484"/>
    </source>
</evidence>
<evidence type="ECO:0000313" key="3">
    <source>
        <dbReference type="EMBL" id="MBB3048057.1"/>
    </source>
</evidence>
<gene>
    <name evidence="3" type="ORF">FHR99_002323</name>
</gene>
<reference evidence="3 4" key="1">
    <citation type="submission" date="2020-08" db="EMBL/GenBank/DDBJ databases">
        <title>Genomic Encyclopedia of Type Strains, Phase III (KMG-III): the genomes of soil and plant-associated and newly described type strains.</title>
        <authorList>
            <person name="Whitman W."/>
        </authorList>
    </citation>
    <scope>NUCLEOTIDE SEQUENCE [LARGE SCALE GENOMIC DNA]</scope>
    <source>
        <strain evidence="3 4">CECT 8654</strain>
    </source>
</reference>
<proteinExistence type="inferred from homology"/>
<sequence>MTGGATGIGAAIKNQLRGEGHTVIVVDIKDADIIADLSTEAGRQAAIEGIRAAAPDGLDGFVPCAGLGPAARPYSLITRVNYFGAIATTEGVQDLLAKRKGSICMISSNSAPMLPDDEYTEMLLAGDETGACEFIDGKDANHAYAGSKRAVSQWLRQKAPEYAGQGIRLNAVAPGITQTPLVDASHADPEVGEAMKAFAASVPLGRVGDPKDIAEAVCFLLSDKASFISGSILFVDGGHDALLRARQF</sequence>
<comment type="caution">
    <text evidence="3">The sequence shown here is derived from an EMBL/GenBank/DDBJ whole genome shotgun (WGS) entry which is preliminary data.</text>
</comment>
<keyword evidence="2" id="KW-0560">Oxidoreductase</keyword>
<dbReference type="AlphaFoldDB" id="A0A7W4W725"/>
<dbReference type="EMBL" id="JACHWY010000002">
    <property type="protein sequence ID" value="MBB3048057.1"/>
    <property type="molecule type" value="Genomic_DNA"/>
</dbReference>
<evidence type="ECO:0000313" key="4">
    <source>
        <dbReference type="Proteomes" id="UP000537130"/>
    </source>
</evidence>
<dbReference type="RefSeq" id="WP_246386769.1">
    <property type="nucleotide sequence ID" value="NZ_JACHWY010000002.1"/>
</dbReference>
<dbReference type="Proteomes" id="UP000537130">
    <property type="component" value="Unassembled WGS sequence"/>
</dbReference>
<evidence type="ECO:0000256" key="2">
    <source>
        <dbReference type="ARBA" id="ARBA00023002"/>
    </source>
</evidence>
<comment type="similarity">
    <text evidence="1">Belongs to the short-chain dehydrogenases/reductases (SDR) family.</text>
</comment>
<dbReference type="Gene3D" id="3.40.50.720">
    <property type="entry name" value="NAD(P)-binding Rossmann-like Domain"/>
    <property type="match status" value="1"/>
</dbReference>
<accession>A0A7W4W725</accession>
<dbReference type="InterPro" id="IPR002347">
    <property type="entry name" value="SDR_fam"/>
</dbReference>